<dbReference type="STRING" id="41431.PCC8801_1494"/>
<keyword evidence="2" id="KW-1185">Reference proteome</keyword>
<dbReference type="EMBL" id="CP001287">
    <property type="protein sequence ID" value="ACK65550.1"/>
    <property type="molecule type" value="Genomic_DNA"/>
</dbReference>
<protein>
    <submittedName>
        <fullName evidence="1">Uncharacterized protein</fullName>
    </submittedName>
</protein>
<gene>
    <name evidence="1" type="ordered locus">PCC8801_1494</name>
</gene>
<dbReference type="AlphaFoldDB" id="B7JUK6"/>
<evidence type="ECO:0000313" key="1">
    <source>
        <dbReference type="EMBL" id="ACK65550.1"/>
    </source>
</evidence>
<name>B7JUK6_RIPO1</name>
<sequence length="46" mass="5512">MMFFFLNIFLKCLILQQLSHKTRQKNNYLDIFDNESLTKSSANRLS</sequence>
<dbReference type="HOGENOM" id="CLU_3182749_0_0_3"/>
<organism evidence="1 2">
    <name type="scientific">Rippkaea orientalis (strain PCC 8801 / RF-1)</name>
    <name type="common">Cyanothece sp. (strain PCC 8801)</name>
    <dbReference type="NCBI Taxonomy" id="41431"/>
    <lineage>
        <taxon>Bacteria</taxon>
        <taxon>Bacillati</taxon>
        <taxon>Cyanobacteriota</taxon>
        <taxon>Cyanophyceae</taxon>
        <taxon>Oscillatoriophycideae</taxon>
        <taxon>Chroococcales</taxon>
        <taxon>Aphanothecaceae</taxon>
        <taxon>Rippkaea</taxon>
        <taxon>Rippkaea orientalis</taxon>
    </lineage>
</organism>
<dbReference type="Proteomes" id="UP000008204">
    <property type="component" value="Chromosome"/>
</dbReference>
<evidence type="ECO:0000313" key="2">
    <source>
        <dbReference type="Proteomes" id="UP000008204"/>
    </source>
</evidence>
<proteinExistence type="predicted"/>
<reference evidence="2" key="1">
    <citation type="journal article" date="2011" name="MBio">
        <title>Novel metabolic attributes of the genus Cyanothece, comprising a group of unicellular nitrogen-fixing Cyanobacteria.</title>
        <authorList>
            <person name="Bandyopadhyay A."/>
            <person name="Elvitigala T."/>
            <person name="Welsh E."/>
            <person name="Stockel J."/>
            <person name="Liberton M."/>
            <person name="Min H."/>
            <person name="Sherman L.A."/>
            <person name="Pakrasi H.B."/>
        </authorList>
    </citation>
    <scope>NUCLEOTIDE SEQUENCE [LARGE SCALE GENOMIC DNA]</scope>
    <source>
        <strain evidence="2">PCC 8801</strain>
    </source>
</reference>
<dbReference type="KEGG" id="cyp:PCC8801_1494"/>
<accession>B7JUK6</accession>